<keyword evidence="3" id="KW-1185">Reference proteome</keyword>
<evidence type="ECO:0000313" key="2">
    <source>
        <dbReference type="EMBL" id="TQN65028.1"/>
    </source>
</evidence>
<keyword evidence="2" id="KW-0547">Nucleotide-binding</keyword>
<feature type="region of interest" description="Disordered" evidence="1">
    <location>
        <begin position="654"/>
        <end position="683"/>
    </location>
</feature>
<keyword evidence="2" id="KW-0378">Hydrolase</keyword>
<keyword evidence="2" id="KW-0067">ATP-binding</keyword>
<keyword evidence="2" id="KW-0347">Helicase</keyword>
<proteinExistence type="predicted"/>
<evidence type="ECO:0000313" key="3">
    <source>
        <dbReference type="Proteomes" id="UP000326340"/>
    </source>
</evidence>
<dbReference type="Pfam" id="PF12013">
    <property type="entry name" value="OrsD"/>
    <property type="match status" value="1"/>
</dbReference>
<dbReference type="OrthoDB" id="4845846at2759"/>
<comment type="caution">
    <text evidence="2">The sequence shown here is derived from an EMBL/GenBank/DDBJ whole genome shotgun (WGS) entry which is preliminary data.</text>
</comment>
<dbReference type="EMBL" id="PUHP01001856">
    <property type="protein sequence ID" value="TQN65028.1"/>
    <property type="molecule type" value="Genomic_DNA"/>
</dbReference>
<organism evidence="2 3">
    <name type="scientific">Colletotrichum shisoi</name>
    <dbReference type="NCBI Taxonomy" id="2078593"/>
    <lineage>
        <taxon>Eukaryota</taxon>
        <taxon>Fungi</taxon>
        <taxon>Dikarya</taxon>
        <taxon>Ascomycota</taxon>
        <taxon>Pezizomycotina</taxon>
        <taxon>Sordariomycetes</taxon>
        <taxon>Hypocreomycetidae</taxon>
        <taxon>Glomerellales</taxon>
        <taxon>Glomerellaceae</taxon>
        <taxon>Colletotrichum</taxon>
        <taxon>Colletotrichum destructivum species complex</taxon>
    </lineage>
</organism>
<dbReference type="AlphaFoldDB" id="A0A5Q4BDL1"/>
<accession>A0A5Q4BDL1</accession>
<dbReference type="GO" id="GO:0004386">
    <property type="term" value="F:helicase activity"/>
    <property type="evidence" value="ECO:0007669"/>
    <property type="project" value="UniProtKB-KW"/>
</dbReference>
<name>A0A5Q4BDL1_9PEZI</name>
<protein>
    <submittedName>
        <fullName evidence="2">ATP-dependent DNA helicase tlh1</fullName>
    </submittedName>
</protein>
<dbReference type="Proteomes" id="UP000326340">
    <property type="component" value="Unassembled WGS sequence"/>
</dbReference>
<evidence type="ECO:0000256" key="1">
    <source>
        <dbReference type="SAM" id="MobiDB-lite"/>
    </source>
</evidence>
<gene>
    <name evidence="2" type="primary">Tlh1</name>
    <name evidence="2" type="ORF">CSHISOI_10396</name>
</gene>
<dbReference type="InterPro" id="IPR022698">
    <property type="entry name" value="OrsD"/>
</dbReference>
<reference evidence="2 3" key="1">
    <citation type="journal article" date="2019" name="Sci. Rep.">
        <title>Colletotrichum shisoi sp. nov., an anthracnose pathogen of Perilla frutescens in Japan: molecular phylogenetic, morphological and genomic evidence.</title>
        <authorList>
            <person name="Gan P."/>
            <person name="Tsushima A."/>
            <person name="Hiroyama R."/>
            <person name="Narusaka M."/>
            <person name="Takano Y."/>
            <person name="Narusaka Y."/>
            <person name="Kawaradani M."/>
            <person name="Damm U."/>
            <person name="Shirasu K."/>
        </authorList>
    </citation>
    <scope>NUCLEOTIDE SEQUENCE [LARGE SCALE GENOMIC DNA]</scope>
    <source>
        <strain evidence="2 3">PG-2018a</strain>
    </source>
</reference>
<feature type="compositionally biased region" description="Basic and acidic residues" evidence="1">
    <location>
        <begin position="667"/>
        <end position="683"/>
    </location>
</feature>
<sequence>MALLCPPPSQPMTPHSLTDKQRQRLEALQLYLNEPEPVLICRPCGYALKPFGERVSRHLAEKHDVPKTQRRGLSALVKSLQLGDPNDVAPRPDGLPPHEALTVTRGHACRHCSYRTASDDLVCRHLSKAHGIKDSRKADGWQRDQIHSGVLLQSWSQNGARGYWIAQSTTTGLLPPCETGTPGADDAPAAQQALLAAAHDAERAHLASGLHATATAAATGPVDRAFQTGWMRRTGWDLMFDGARRDFLVQMSELPAFSPDARDAEDDMPYVSTPEDEARLQRIMSAVDGVFDRCEDTIRSMDVSMRCWLRSSEPYRPYKAPFELVSRQATTYKYRRLVKRLLCFSSPLFLSDRSLAGDYFSTALEDLTLRLLYFLMTEEFEDGQSKSTLLVYFSGVLGITSDGSGFRRPGNYTANLSAFIYCARLVVIEVLLPRTSHDYVSIDGLLSKEGWLLHQVQRYIDDSEALLSALFALIHLTGGQAARGSELLERRGLSGLVKSIGLPDPNDIPLRSDGLPPHPALTTVIGYAYRHYQASAAQKALLAAAHDAERSYYLASRPAAVDSGPVDMAMETNWMRRTGWAEMFDGARRNILVAMSELPATAATAATAEGFPLGRDGEGNTLTSSPEDEARLQRIISAVDSLMDRCEDTSDDIWTSVGPGGPGPIAPHRDGAADHTESTPASDHHIRTALRDLILRLLYFLVTEEFEDGQSKSTLLVYFSGVLGLVSDGTGFQRPQNYTGNLSALVYYSRLIIVEVLLPRTSHDYAGYLVRPRYRQLKKLNAVRREKMCLASQAPLGELLSLRAYGRAVARSDGPSFRVNWTSAINQLMYGWEPAYDLSKIKDRMANTSRGYSFVSEPANSLSEAYLDLSRQASLARIDGLLSNNGWVRQRVQRYLSNSEALLSKLLVLIYLTGGQAARGTELTSVDHRNGASTQRGIYVYSGAFVIVTRHHKSRRATNNEFQVARFLPDAVGRLLYLYLVYVKPFTSMLERVSLYRASAEESTLLFTSHAQPAVPWATGRLSKGLAQAAAHLPGLAMNTRTYRQLSIAITERFIKQISRAATGPTRFYFDALCENKAIVRQTIAALWTWNNGVLGKAFTAFLSQDQGIDLEAESHVQS</sequence>
<feature type="non-terminal residue" evidence="2">
    <location>
        <position position="1119"/>
    </location>
</feature>